<protein>
    <submittedName>
        <fullName evidence="1">Uncharacterized protein</fullName>
    </submittedName>
</protein>
<dbReference type="RefSeq" id="XP_062743765.1">
    <property type="nucleotide sequence ID" value="XM_062883720.1"/>
</dbReference>
<dbReference type="EMBL" id="JAFFHA010000006">
    <property type="protein sequence ID" value="KAK4654790.1"/>
    <property type="molecule type" value="Genomic_DNA"/>
</dbReference>
<dbReference type="InterPro" id="IPR008949">
    <property type="entry name" value="Isoprenoid_synthase_dom_sf"/>
</dbReference>
<dbReference type="Proteomes" id="UP001323405">
    <property type="component" value="Unassembled WGS sequence"/>
</dbReference>
<sequence>MWDGSRVGRLMIGARVNELFSLKKELKDGAAMNLVSIAMHDRNRDLAGAVGGILGDYEHWGCEFRNLATRFRARAKEEYGGEVMEMVEKTIEAYEAVVTAILEFSVQSPRYGIKQYQREDGYFEIPL</sequence>
<gene>
    <name evidence="1" type="ORF">QC762_0069250</name>
</gene>
<evidence type="ECO:0000313" key="1">
    <source>
        <dbReference type="EMBL" id="KAK4654790.1"/>
    </source>
</evidence>
<proteinExistence type="predicted"/>
<evidence type="ECO:0000313" key="2">
    <source>
        <dbReference type="Proteomes" id="UP001323405"/>
    </source>
</evidence>
<keyword evidence="2" id="KW-1185">Reference proteome</keyword>
<accession>A0ABR0GGB7</accession>
<comment type="caution">
    <text evidence="1">The sequence shown here is derived from an EMBL/GenBank/DDBJ whole genome shotgun (WGS) entry which is preliminary data.</text>
</comment>
<dbReference type="SUPFAM" id="SSF48576">
    <property type="entry name" value="Terpenoid synthases"/>
    <property type="match status" value="1"/>
</dbReference>
<dbReference type="Gene3D" id="1.10.600.10">
    <property type="entry name" value="Farnesyl Diphosphate Synthase"/>
    <property type="match status" value="1"/>
</dbReference>
<organism evidence="1 2">
    <name type="scientific">Podospora pseudocomata</name>
    <dbReference type="NCBI Taxonomy" id="2093779"/>
    <lineage>
        <taxon>Eukaryota</taxon>
        <taxon>Fungi</taxon>
        <taxon>Dikarya</taxon>
        <taxon>Ascomycota</taxon>
        <taxon>Pezizomycotina</taxon>
        <taxon>Sordariomycetes</taxon>
        <taxon>Sordariomycetidae</taxon>
        <taxon>Sordariales</taxon>
        <taxon>Podosporaceae</taxon>
        <taxon>Podospora</taxon>
    </lineage>
</organism>
<name>A0ABR0GGB7_9PEZI</name>
<dbReference type="GeneID" id="87903396"/>
<reference evidence="1 2" key="1">
    <citation type="journal article" date="2023" name="bioRxiv">
        <title>High-quality genome assemblies of four members of thePodospora anserinaspecies complex.</title>
        <authorList>
            <person name="Ament-Velasquez S.L."/>
            <person name="Vogan A.A."/>
            <person name="Wallerman O."/>
            <person name="Hartmann F."/>
            <person name="Gautier V."/>
            <person name="Silar P."/>
            <person name="Giraud T."/>
            <person name="Johannesson H."/>
        </authorList>
    </citation>
    <scope>NUCLEOTIDE SEQUENCE [LARGE SCALE GENOMIC DNA]</scope>
    <source>
        <strain evidence="1 2">CBS 415.72m</strain>
    </source>
</reference>